<reference evidence="2" key="1">
    <citation type="submission" date="2021-01" db="EMBL/GenBank/DDBJ databases">
        <title>Whole genome shotgun sequence of Sphaerimonospora thailandensis NBRC 107569.</title>
        <authorList>
            <person name="Komaki H."/>
            <person name="Tamura T."/>
        </authorList>
    </citation>
    <scope>NUCLEOTIDE SEQUENCE</scope>
    <source>
        <strain evidence="2">NBRC 107569</strain>
    </source>
</reference>
<dbReference type="Proteomes" id="UP000610966">
    <property type="component" value="Unassembled WGS sequence"/>
</dbReference>
<gene>
    <name evidence="2" type="ORF">Mth01_53220</name>
</gene>
<dbReference type="Pfam" id="PF01863">
    <property type="entry name" value="YgjP-like"/>
    <property type="match status" value="1"/>
</dbReference>
<accession>A0A8J3W188</accession>
<dbReference type="EMBL" id="BOOG01000071">
    <property type="protein sequence ID" value="GIH73069.1"/>
    <property type="molecule type" value="Genomic_DNA"/>
</dbReference>
<evidence type="ECO:0000313" key="2">
    <source>
        <dbReference type="EMBL" id="GIH73069.1"/>
    </source>
</evidence>
<protein>
    <recommendedName>
        <fullName evidence="1">YgjP-like metallopeptidase domain-containing protein</fullName>
    </recommendedName>
</protein>
<dbReference type="AlphaFoldDB" id="A0A8J3W188"/>
<evidence type="ECO:0000259" key="1">
    <source>
        <dbReference type="Pfam" id="PF01863"/>
    </source>
</evidence>
<name>A0A8J3W188_9ACTN</name>
<dbReference type="InterPro" id="IPR053136">
    <property type="entry name" value="UTP_pyrophosphatase-like"/>
</dbReference>
<comment type="caution">
    <text evidence="2">The sequence shown here is derived from an EMBL/GenBank/DDBJ whole genome shotgun (WGS) entry which is preliminary data.</text>
</comment>
<organism evidence="2 3">
    <name type="scientific">Sphaerimonospora thailandensis</name>
    <dbReference type="NCBI Taxonomy" id="795644"/>
    <lineage>
        <taxon>Bacteria</taxon>
        <taxon>Bacillati</taxon>
        <taxon>Actinomycetota</taxon>
        <taxon>Actinomycetes</taxon>
        <taxon>Streptosporangiales</taxon>
        <taxon>Streptosporangiaceae</taxon>
        <taxon>Sphaerimonospora</taxon>
    </lineage>
</organism>
<dbReference type="PANTHER" id="PTHR30399:SF1">
    <property type="entry name" value="UTP PYROPHOSPHATASE"/>
    <property type="match status" value="1"/>
</dbReference>
<evidence type="ECO:0000313" key="3">
    <source>
        <dbReference type="Proteomes" id="UP000610966"/>
    </source>
</evidence>
<sequence>MDNYRVLVAGKCQIRRDIRACKVMFARLTRENVAYPLWKSPRVGYLSYVPPETVEVRRSTRRRRTVSAYRDGDKTIVLLPAGLSTTDEEQWVRRMLDRLAAKEQRRRPSDDDLLDRALELSARYLDGKALPSSVRWVENQHHRWGSCTPDHGTIRISARLRGMPGWVVDYVIMHELVHLLVPSHGPRFWALVERYPRAERARGFLEGFSMASNGSPEEC</sequence>
<proteinExistence type="predicted"/>
<dbReference type="InterPro" id="IPR002725">
    <property type="entry name" value="YgjP-like_metallopeptidase"/>
</dbReference>
<keyword evidence="3" id="KW-1185">Reference proteome</keyword>
<dbReference type="Gene3D" id="3.30.2010.10">
    <property type="entry name" value="Metalloproteases ('zincins'), catalytic domain"/>
    <property type="match status" value="1"/>
</dbReference>
<dbReference type="PANTHER" id="PTHR30399">
    <property type="entry name" value="UNCHARACTERIZED PROTEIN YGJP"/>
    <property type="match status" value="1"/>
</dbReference>
<feature type="domain" description="YgjP-like metallopeptidase" evidence="1">
    <location>
        <begin position="137"/>
        <end position="198"/>
    </location>
</feature>
<dbReference type="CDD" id="cd07344">
    <property type="entry name" value="M48_yhfN_like"/>
    <property type="match status" value="1"/>
</dbReference>